<dbReference type="Pfam" id="PF01232">
    <property type="entry name" value="Mannitol_dh"/>
    <property type="match status" value="1"/>
</dbReference>
<dbReference type="Proteomes" id="UP001226574">
    <property type="component" value="Unassembled WGS sequence"/>
</dbReference>
<feature type="domain" description="Mannitol dehydrogenase C-terminal" evidence="4">
    <location>
        <begin position="283"/>
        <end position="475"/>
    </location>
</feature>
<sequence length="490" mass="53912">MTNLLSKQTLDTLSEAVKKPAYAYQTAEVGIVHIGIGAFHRAHQAVFTDDLLALDPHWKITAVSLRSPAIRDSMAPQDNLYTVVERGAQEDKFRIVGAIDQVLVAPEEPQRVIDEIANSKTKVVTLTVTEKGYCRDKSGKNLDFTNPVIVHDIADLSTPKSLPGFIVAACKLRMRTNEKLTIISCDNLSANGQVTERVIQQFAQHVAPDVAAWITKNVSFCNSMVDRIVPATTEKDIDSVSQILGVVDKSTVVTEPFKQWVIEDNFANDKPAWDKVGALFVADVHAYEHMKLRLLNGIHSTLAYIGFLKGYEYIHQAVADEDCLLFVKALQAQLVSTLDDVPGIDLSAYADTILARFANERVPYKTSQVACDGSQKLAQRLVKPCEIIRKSGAISEYITFVLAAWCRFLEGTDSAGSAFSITDPLGDALNNLAVRHCNNELKQVESILRESGICTTQQLADSDFLTAIATHLKEIHQVGVTQALSAFLKR</sequence>
<dbReference type="InterPro" id="IPR000669">
    <property type="entry name" value="Mannitol_DH"/>
</dbReference>
<gene>
    <name evidence="5" type="ORF">RC083_19460</name>
</gene>
<dbReference type="InterPro" id="IPR050988">
    <property type="entry name" value="Mannitol_DH/Oxidoreductase"/>
</dbReference>
<evidence type="ECO:0000256" key="1">
    <source>
        <dbReference type="ARBA" id="ARBA00023002"/>
    </source>
</evidence>
<protein>
    <submittedName>
        <fullName evidence="5">Mannitol dehydrogenase family protein</fullName>
        <ecNumber evidence="5">1.1.1.-</ecNumber>
    </submittedName>
</protein>
<dbReference type="PANTHER" id="PTHR43362:SF1">
    <property type="entry name" value="MANNITOL DEHYDROGENASE 2-RELATED"/>
    <property type="match status" value="1"/>
</dbReference>
<evidence type="ECO:0000259" key="4">
    <source>
        <dbReference type="Pfam" id="PF08125"/>
    </source>
</evidence>
<keyword evidence="1 5" id="KW-0560">Oxidoreductase</keyword>
<evidence type="ECO:0000256" key="2">
    <source>
        <dbReference type="ARBA" id="ARBA00023027"/>
    </source>
</evidence>
<dbReference type="Gene3D" id="1.10.1040.10">
    <property type="entry name" value="N-(1-d-carboxylethyl)-l-norvaline Dehydrogenase, domain 2"/>
    <property type="match status" value="1"/>
</dbReference>
<evidence type="ECO:0000259" key="3">
    <source>
        <dbReference type="Pfam" id="PF01232"/>
    </source>
</evidence>
<organism evidence="5 6">
    <name type="scientific">Pseudoalteromonas haloplanktis</name>
    <name type="common">Alteromonas haloplanktis</name>
    <dbReference type="NCBI Taxonomy" id="228"/>
    <lineage>
        <taxon>Bacteria</taxon>
        <taxon>Pseudomonadati</taxon>
        <taxon>Pseudomonadota</taxon>
        <taxon>Gammaproteobacteria</taxon>
        <taxon>Alteromonadales</taxon>
        <taxon>Pseudoalteromonadaceae</taxon>
        <taxon>Pseudoalteromonas</taxon>
    </lineage>
</organism>
<dbReference type="InterPro" id="IPR008927">
    <property type="entry name" value="6-PGluconate_DH-like_C_sf"/>
</dbReference>
<dbReference type="SUPFAM" id="SSF48179">
    <property type="entry name" value="6-phosphogluconate dehydrogenase C-terminal domain-like"/>
    <property type="match status" value="1"/>
</dbReference>
<proteinExistence type="predicted"/>
<dbReference type="InterPro" id="IPR013118">
    <property type="entry name" value="Mannitol_DH_C"/>
</dbReference>
<reference evidence="5 6" key="1">
    <citation type="submission" date="2023-08" db="EMBL/GenBank/DDBJ databases">
        <title>Pseudoalteromonas haloplanktis LL1 genome.</title>
        <authorList>
            <person name="Wu S."/>
        </authorList>
    </citation>
    <scope>NUCLEOTIDE SEQUENCE [LARGE SCALE GENOMIC DNA]</scope>
    <source>
        <strain evidence="5 6">LL1</strain>
    </source>
</reference>
<dbReference type="InterPro" id="IPR036291">
    <property type="entry name" value="NAD(P)-bd_dom_sf"/>
</dbReference>
<accession>A0ABU1BGZ7</accession>
<dbReference type="Gene3D" id="3.40.50.720">
    <property type="entry name" value="NAD(P)-binding Rossmann-like Domain"/>
    <property type="match status" value="1"/>
</dbReference>
<evidence type="ECO:0000313" key="6">
    <source>
        <dbReference type="Proteomes" id="UP001226574"/>
    </source>
</evidence>
<keyword evidence="6" id="KW-1185">Reference proteome</keyword>
<evidence type="ECO:0000313" key="5">
    <source>
        <dbReference type="EMBL" id="MDQ9093754.1"/>
    </source>
</evidence>
<dbReference type="InterPro" id="IPR013328">
    <property type="entry name" value="6PGD_dom2"/>
</dbReference>
<name>A0ABU1BGZ7_PSEHA</name>
<dbReference type="PANTHER" id="PTHR43362">
    <property type="entry name" value="MANNITOL DEHYDROGENASE DSF1-RELATED"/>
    <property type="match status" value="1"/>
</dbReference>
<dbReference type="SUPFAM" id="SSF51735">
    <property type="entry name" value="NAD(P)-binding Rossmann-fold domains"/>
    <property type="match status" value="1"/>
</dbReference>
<dbReference type="EC" id="1.1.1.-" evidence="5"/>
<comment type="caution">
    <text evidence="5">The sequence shown here is derived from an EMBL/GenBank/DDBJ whole genome shotgun (WGS) entry which is preliminary data.</text>
</comment>
<dbReference type="InterPro" id="IPR023027">
    <property type="entry name" value="Mannitol_DH_CS"/>
</dbReference>
<dbReference type="InterPro" id="IPR013131">
    <property type="entry name" value="Mannitol_DH_N"/>
</dbReference>
<dbReference type="Pfam" id="PF08125">
    <property type="entry name" value="Mannitol_dh_C"/>
    <property type="match status" value="1"/>
</dbReference>
<dbReference type="GO" id="GO:0016491">
    <property type="term" value="F:oxidoreductase activity"/>
    <property type="evidence" value="ECO:0007669"/>
    <property type="project" value="UniProtKB-KW"/>
</dbReference>
<keyword evidence="2" id="KW-0520">NAD</keyword>
<dbReference type="PROSITE" id="PS00974">
    <property type="entry name" value="MANNITOL_DHGENASE"/>
    <property type="match status" value="1"/>
</dbReference>
<feature type="domain" description="Mannitol dehydrogenase N-terminal" evidence="3">
    <location>
        <begin position="30"/>
        <end position="275"/>
    </location>
</feature>
<dbReference type="PRINTS" id="PR00084">
    <property type="entry name" value="MTLDHDRGNASE"/>
</dbReference>
<dbReference type="RefSeq" id="WP_016710665.1">
    <property type="nucleotide sequence ID" value="NZ_JAVIFY010000020.1"/>
</dbReference>
<dbReference type="EMBL" id="JAVIFY010000020">
    <property type="protein sequence ID" value="MDQ9093754.1"/>
    <property type="molecule type" value="Genomic_DNA"/>
</dbReference>